<comment type="subcellular location">
    <subcellularLocation>
        <location evidence="1">Cell membrane</location>
        <topology evidence="1">Single-pass type I membrane protein</topology>
    </subcellularLocation>
</comment>
<evidence type="ECO:0000313" key="15">
    <source>
        <dbReference type="Proteomes" id="UP000245207"/>
    </source>
</evidence>
<dbReference type="EMBL" id="PKPP01003903">
    <property type="protein sequence ID" value="PWA67072.1"/>
    <property type="molecule type" value="Genomic_DNA"/>
</dbReference>
<evidence type="ECO:0000259" key="13">
    <source>
        <dbReference type="Pfam" id="PF08263"/>
    </source>
</evidence>
<dbReference type="InterPro" id="IPR032675">
    <property type="entry name" value="LRR_dom_sf"/>
</dbReference>
<keyword evidence="8" id="KW-1133">Transmembrane helix</keyword>
<organism evidence="14 15">
    <name type="scientific">Artemisia annua</name>
    <name type="common">Sweet wormwood</name>
    <dbReference type="NCBI Taxonomy" id="35608"/>
    <lineage>
        <taxon>Eukaryota</taxon>
        <taxon>Viridiplantae</taxon>
        <taxon>Streptophyta</taxon>
        <taxon>Embryophyta</taxon>
        <taxon>Tracheophyta</taxon>
        <taxon>Spermatophyta</taxon>
        <taxon>Magnoliopsida</taxon>
        <taxon>eudicotyledons</taxon>
        <taxon>Gunneridae</taxon>
        <taxon>Pentapetalae</taxon>
        <taxon>asterids</taxon>
        <taxon>campanulids</taxon>
        <taxon>Asterales</taxon>
        <taxon>Asteraceae</taxon>
        <taxon>Asteroideae</taxon>
        <taxon>Anthemideae</taxon>
        <taxon>Artemisiinae</taxon>
        <taxon>Artemisia</taxon>
    </lineage>
</organism>
<keyword evidence="7" id="KW-0677">Repeat</keyword>
<reference evidence="14 15" key="1">
    <citation type="journal article" date="2018" name="Mol. Plant">
        <title>The genome of Artemisia annua provides insight into the evolution of Asteraceae family and artemisinin biosynthesis.</title>
        <authorList>
            <person name="Shen Q."/>
            <person name="Zhang L."/>
            <person name="Liao Z."/>
            <person name="Wang S."/>
            <person name="Yan T."/>
            <person name="Shi P."/>
            <person name="Liu M."/>
            <person name="Fu X."/>
            <person name="Pan Q."/>
            <person name="Wang Y."/>
            <person name="Lv Z."/>
            <person name="Lu X."/>
            <person name="Zhang F."/>
            <person name="Jiang W."/>
            <person name="Ma Y."/>
            <person name="Chen M."/>
            <person name="Hao X."/>
            <person name="Li L."/>
            <person name="Tang Y."/>
            <person name="Lv G."/>
            <person name="Zhou Y."/>
            <person name="Sun X."/>
            <person name="Brodelius P.E."/>
            <person name="Rose J.K.C."/>
            <person name="Tang K."/>
        </authorList>
    </citation>
    <scope>NUCLEOTIDE SEQUENCE [LARGE SCALE GENOMIC DNA]</scope>
    <source>
        <strain evidence="15">cv. Huhao1</strain>
        <tissue evidence="14">Leaf</tissue>
    </source>
</reference>
<evidence type="ECO:0000256" key="9">
    <source>
        <dbReference type="ARBA" id="ARBA00023136"/>
    </source>
</evidence>
<dbReference type="Pfam" id="PF08263">
    <property type="entry name" value="LRRNT_2"/>
    <property type="match status" value="1"/>
</dbReference>
<keyword evidence="10 14" id="KW-0675">Receptor</keyword>
<keyword evidence="15" id="KW-1185">Reference proteome</keyword>
<evidence type="ECO:0000313" key="14">
    <source>
        <dbReference type="EMBL" id="PWA67072.1"/>
    </source>
</evidence>
<comment type="similarity">
    <text evidence="2">Belongs to the RLP family.</text>
</comment>
<evidence type="ECO:0000256" key="10">
    <source>
        <dbReference type="ARBA" id="ARBA00023170"/>
    </source>
</evidence>
<keyword evidence="11" id="KW-0325">Glycoprotein</keyword>
<feature type="domain" description="Leucine-rich repeat-containing N-terminal plant-type" evidence="13">
    <location>
        <begin position="30"/>
        <end position="73"/>
    </location>
</feature>
<keyword evidence="5" id="KW-0812">Transmembrane</keyword>
<feature type="signal peptide" evidence="12">
    <location>
        <begin position="1"/>
        <end position="29"/>
    </location>
</feature>
<dbReference type="OrthoDB" id="1738872at2759"/>
<comment type="caution">
    <text evidence="14">The sequence shown here is derived from an EMBL/GenBank/DDBJ whole genome shotgun (WGS) entry which is preliminary data.</text>
</comment>
<dbReference type="STRING" id="35608.A0A2U1N0N5"/>
<keyword evidence="4" id="KW-0433">Leucine-rich repeat</keyword>
<evidence type="ECO:0000256" key="2">
    <source>
        <dbReference type="ARBA" id="ARBA00009592"/>
    </source>
</evidence>
<evidence type="ECO:0000256" key="7">
    <source>
        <dbReference type="ARBA" id="ARBA00022737"/>
    </source>
</evidence>
<dbReference type="InterPro" id="IPR013210">
    <property type="entry name" value="LRR_N_plant-typ"/>
</dbReference>
<proteinExistence type="inferred from homology"/>
<dbReference type="Gene3D" id="3.80.10.10">
    <property type="entry name" value="Ribonuclease Inhibitor"/>
    <property type="match status" value="2"/>
</dbReference>
<evidence type="ECO:0000256" key="3">
    <source>
        <dbReference type="ARBA" id="ARBA00022475"/>
    </source>
</evidence>
<sequence length="340" mass="38520">MKHKSWLSWLLIMTMTTIFLVRRAQGVCADDERKTLLEIKASLMNSYDSAVDNVLPTWVDHGECCNWERVQCNTTTGRVTMILLGNLNDDTRYIADPEVYWPLNVSLFSHFKELRSLNLSWNYLDHELLNTGLVRLSSLKKLEILDLSSNFAIDNDILPSLTTLTSLRVLNLAFTSLEGHFPTNEFAALENLEMLDLTDCHFSGTMSGLLHLNLDWNIFRNDTLKFLVAFPSLEFLSLGHSHLNRSALVQEVPNMRNLEVLLLGNNNLRGKLAMKALASFPNLKILDLSSNNLIGSIPSEISSLSSLRVLYLAENNLYGSLPEYGKLHKALCYILFLKII</sequence>
<evidence type="ECO:0000256" key="5">
    <source>
        <dbReference type="ARBA" id="ARBA00022692"/>
    </source>
</evidence>
<evidence type="ECO:0000256" key="11">
    <source>
        <dbReference type="ARBA" id="ARBA00023180"/>
    </source>
</evidence>
<name>A0A2U1N0N5_ARTAN</name>
<dbReference type="AlphaFoldDB" id="A0A2U1N0N5"/>
<keyword evidence="6 12" id="KW-0732">Signal</keyword>
<evidence type="ECO:0000256" key="4">
    <source>
        <dbReference type="ARBA" id="ARBA00022614"/>
    </source>
</evidence>
<dbReference type="Proteomes" id="UP000245207">
    <property type="component" value="Unassembled WGS sequence"/>
</dbReference>
<dbReference type="GO" id="GO:0005886">
    <property type="term" value="C:plasma membrane"/>
    <property type="evidence" value="ECO:0007669"/>
    <property type="project" value="UniProtKB-SubCell"/>
</dbReference>
<dbReference type="InterPro" id="IPR001611">
    <property type="entry name" value="Leu-rich_rpt"/>
</dbReference>
<dbReference type="PANTHER" id="PTHR48052:SF8">
    <property type="entry name" value="LRR RECEPTOR-LIKE SERINE_THREONINE-PROTEIN KINASE FLS2"/>
    <property type="match status" value="1"/>
</dbReference>
<evidence type="ECO:0000256" key="6">
    <source>
        <dbReference type="ARBA" id="ARBA00022729"/>
    </source>
</evidence>
<accession>A0A2U1N0N5</accession>
<dbReference type="Pfam" id="PF13855">
    <property type="entry name" value="LRR_8"/>
    <property type="match status" value="1"/>
</dbReference>
<keyword evidence="9" id="KW-0472">Membrane</keyword>
<dbReference type="SUPFAM" id="SSF52058">
    <property type="entry name" value="L domain-like"/>
    <property type="match status" value="1"/>
</dbReference>
<evidence type="ECO:0000256" key="1">
    <source>
        <dbReference type="ARBA" id="ARBA00004251"/>
    </source>
</evidence>
<gene>
    <name evidence="14" type="ORF">CTI12_AA321760</name>
</gene>
<protein>
    <submittedName>
        <fullName evidence="14">Receptor like protein 1</fullName>
    </submittedName>
</protein>
<keyword evidence="3" id="KW-1003">Cell membrane</keyword>
<feature type="chain" id="PRO_5015655834" evidence="12">
    <location>
        <begin position="30"/>
        <end position="340"/>
    </location>
</feature>
<evidence type="ECO:0000256" key="12">
    <source>
        <dbReference type="SAM" id="SignalP"/>
    </source>
</evidence>
<dbReference type="PROSITE" id="PS51450">
    <property type="entry name" value="LRR"/>
    <property type="match status" value="1"/>
</dbReference>
<evidence type="ECO:0000256" key="8">
    <source>
        <dbReference type="ARBA" id="ARBA00022989"/>
    </source>
</evidence>
<dbReference type="PANTHER" id="PTHR48052">
    <property type="entry name" value="UNNAMED PRODUCT"/>
    <property type="match status" value="1"/>
</dbReference>